<accession>A0ACB9RBC1</accession>
<sequence>MILLVLAMVCGVYICSICLKQINVTPSMSRVFSVQSNKSSCPVQNPRSSLGRFLTCTAQSQKLTAGLNMLAIPSETLRFCRCRDIVRHWIRSITWIWLSCASKNECTAAVGLKWMLNQGVLQNHEEMVDYFKTQGAKPLNGTHKSHVHSPHEAAILAKYKPAHAAHCRGRGEESHKISRGTKLPTGCSLHGVQE</sequence>
<proteinExistence type="predicted"/>
<dbReference type="EMBL" id="CM042883">
    <property type="protein sequence ID" value="KAI4375995.1"/>
    <property type="molecule type" value="Genomic_DNA"/>
</dbReference>
<protein>
    <submittedName>
        <fullName evidence="1">Uncharacterized protein</fullName>
    </submittedName>
</protein>
<comment type="caution">
    <text evidence="1">The sequence shown here is derived from an EMBL/GenBank/DDBJ whole genome shotgun (WGS) entry which is preliminary data.</text>
</comment>
<evidence type="ECO:0000313" key="2">
    <source>
        <dbReference type="Proteomes" id="UP001057402"/>
    </source>
</evidence>
<reference evidence="2" key="1">
    <citation type="journal article" date="2023" name="Front. Plant Sci.">
        <title>Chromosomal-level genome assembly of Melastoma candidum provides insights into trichome evolution.</title>
        <authorList>
            <person name="Zhong Y."/>
            <person name="Wu W."/>
            <person name="Sun C."/>
            <person name="Zou P."/>
            <person name="Liu Y."/>
            <person name="Dai S."/>
            <person name="Zhou R."/>
        </authorList>
    </citation>
    <scope>NUCLEOTIDE SEQUENCE [LARGE SCALE GENOMIC DNA]</scope>
</reference>
<organism evidence="1 2">
    <name type="scientific">Melastoma candidum</name>
    <dbReference type="NCBI Taxonomy" id="119954"/>
    <lineage>
        <taxon>Eukaryota</taxon>
        <taxon>Viridiplantae</taxon>
        <taxon>Streptophyta</taxon>
        <taxon>Embryophyta</taxon>
        <taxon>Tracheophyta</taxon>
        <taxon>Spermatophyta</taxon>
        <taxon>Magnoliopsida</taxon>
        <taxon>eudicotyledons</taxon>
        <taxon>Gunneridae</taxon>
        <taxon>Pentapetalae</taxon>
        <taxon>rosids</taxon>
        <taxon>malvids</taxon>
        <taxon>Myrtales</taxon>
        <taxon>Melastomataceae</taxon>
        <taxon>Melastomatoideae</taxon>
        <taxon>Melastomateae</taxon>
        <taxon>Melastoma</taxon>
    </lineage>
</organism>
<gene>
    <name evidence="1" type="ORF">MLD38_013798</name>
</gene>
<evidence type="ECO:0000313" key="1">
    <source>
        <dbReference type="EMBL" id="KAI4375995.1"/>
    </source>
</evidence>
<name>A0ACB9RBC1_9MYRT</name>
<dbReference type="Proteomes" id="UP001057402">
    <property type="component" value="Chromosome 4"/>
</dbReference>
<keyword evidence="2" id="KW-1185">Reference proteome</keyword>